<organism evidence="9 11">
    <name type="scientific">Nitrosomonas communis</name>
    <dbReference type="NCBI Taxonomy" id="44574"/>
    <lineage>
        <taxon>Bacteria</taxon>
        <taxon>Pseudomonadati</taxon>
        <taxon>Pseudomonadota</taxon>
        <taxon>Betaproteobacteria</taxon>
        <taxon>Nitrosomonadales</taxon>
        <taxon>Nitrosomonadaceae</taxon>
        <taxon>Nitrosomonas</taxon>
    </lineage>
</organism>
<reference evidence="9 11" key="2">
    <citation type="journal article" date="2016" name="Genome Announc.">
        <title>Genome Sequence of Nitrosomonas communis Strain Nm2, a Mesophilic Ammonia-Oxidizing Bacterium Isolated from Mediterranean Soil.</title>
        <authorList>
            <person name="Kozlowski J.A."/>
            <person name="Kits K.D."/>
            <person name="Stein L.Y."/>
        </authorList>
    </citation>
    <scope>NUCLEOTIDE SEQUENCE [LARGE SCALE GENOMIC DNA]</scope>
    <source>
        <strain evidence="9 11">Nm2</strain>
    </source>
</reference>
<keyword evidence="11" id="KW-1185">Reference proteome</keyword>
<dbReference type="Gene3D" id="1.10.10.10">
    <property type="entry name" value="Winged helix-like DNA-binding domain superfamily/Winged helix DNA-binding domain"/>
    <property type="match status" value="3"/>
</dbReference>
<dbReference type="PANTHER" id="PTHR33602:SF1">
    <property type="entry name" value="REGULATORY PROTEIN RECX FAMILY PROTEIN"/>
    <property type="match status" value="1"/>
</dbReference>
<evidence type="ECO:0000259" key="8">
    <source>
        <dbReference type="Pfam" id="PF21982"/>
    </source>
</evidence>
<dbReference type="PANTHER" id="PTHR33602">
    <property type="entry name" value="REGULATORY PROTEIN RECX FAMILY PROTEIN"/>
    <property type="match status" value="1"/>
</dbReference>
<evidence type="ECO:0000259" key="6">
    <source>
        <dbReference type="Pfam" id="PF02631"/>
    </source>
</evidence>
<dbReference type="Pfam" id="PF21981">
    <property type="entry name" value="RecX_HTH3"/>
    <property type="match status" value="1"/>
</dbReference>
<evidence type="ECO:0000313" key="9">
    <source>
        <dbReference type="EMBL" id="AKH37713.1"/>
    </source>
</evidence>
<dbReference type="InterPro" id="IPR053924">
    <property type="entry name" value="RecX_HTH_2nd"/>
</dbReference>
<dbReference type="HAMAP" id="MF_01114">
    <property type="entry name" value="RecX"/>
    <property type="match status" value="1"/>
</dbReference>
<feature type="domain" description="RecX third three-helical" evidence="7">
    <location>
        <begin position="97"/>
        <end position="142"/>
    </location>
</feature>
<dbReference type="GO" id="GO:0006282">
    <property type="term" value="P:regulation of DNA repair"/>
    <property type="evidence" value="ECO:0007669"/>
    <property type="project" value="UniProtKB-UniRule"/>
</dbReference>
<evidence type="ECO:0000313" key="10">
    <source>
        <dbReference type="EMBL" id="TYP87296.1"/>
    </source>
</evidence>
<protein>
    <recommendedName>
        <fullName evidence="3 5">Regulatory protein RecX</fullName>
    </recommendedName>
</protein>
<dbReference type="InterPro" id="IPR053925">
    <property type="entry name" value="RecX_HTH_3rd"/>
</dbReference>
<dbReference type="InterPro" id="IPR003783">
    <property type="entry name" value="Regulatory_RecX"/>
</dbReference>
<dbReference type="RefSeq" id="WP_046849787.1">
    <property type="nucleotide sequence ID" value="NZ_CBDIPD010000007.1"/>
</dbReference>
<dbReference type="Proteomes" id="UP000034156">
    <property type="component" value="Chromosome"/>
</dbReference>
<evidence type="ECO:0000313" key="12">
    <source>
        <dbReference type="Proteomes" id="UP000324176"/>
    </source>
</evidence>
<dbReference type="EMBL" id="VNHT01000026">
    <property type="protein sequence ID" value="TYP87296.1"/>
    <property type="molecule type" value="Genomic_DNA"/>
</dbReference>
<gene>
    <name evidence="5" type="primary">recX</name>
    <name evidence="9" type="ORF">AAW31_07695</name>
    <name evidence="10" type="ORF">BCL69_102617</name>
</gene>
<dbReference type="EMBL" id="CP011451">
    <property type="protein sequence ID" value="AKH37713.1"/>
    <property type="molecule type" value="Genomic_DNA"/>
</dbReference>
<sequence length="149" mass="17119">MNVKQSLQTRALHLLARREYSRLELEKKLAGHAETPEALSEVLDTLEHRGLLSAERLVEQVVHGRRHKYGAQRIRHELKEKGIADHLIDTAMSELKETELQTAREIWRKKFGVMPESLKERSKQARFLATRGFSAATIRQILACPDEEG</sequence>
<evidence type="ECO:0000256" key="1">
    <source>
        <dbReference type="ARBA" id="ARBA00004496"/>
    </source>
</evidence>
<dbReference type="PATRIC" id="fig|44574.3.peg.1866"/>
<comment type="subcellular location">
    <subcellularLocation>
        <location evidence="1 5">Cytoplasm</location>
    </subcellularLocation>
</comment>
<reference evidence="10 12" key="3">
    <citation type="submission" date="2019-07" db="EMBL/GenBank/DDBJ databases">
        <title>Active sludge and wastewater microbial communities from Klosterneuburg, Austria.</title>
        <authorList>
            <person name="Wagner M."/>
        </authorList>
    </citation>
    <scope>NUCLEOTIDE SEQUENCE [LARGE SCALE GENOMIC DNA]</scope>
    <source>
        <strain evidence="10 12">Nm2</strain>
    </source>
</reference>
<dbReference type="Proteomes" id="UP000324176">
    <property type="component" value="Unassembled WGS sequence"/>
</dbReference>
<evidence type="ECO:0000313" key="11">
    <source>
        <dbReference type="Proteomes" id="UP000034156"/>
    </source>
</evidence>
<dbReference type="Pfam" id="PF21982">
    <property type="entry name" value="RecX_HTH1"/>
    <property type="match status" value="1"/>
</dbReference>
<keyword evidence="4 5" id="KW-0963">Cytoplasm</keyword>
<feature type="domain" description="RecX first three-helical" evidence="8">
    <location>
        <begin position="10"/>
        <end position="46"/>
    </location>
</feature>
<proteinExistence type="inferred from homology"/>
<evidence type="ECO:0000256" key="4">
    <source>
        <dbReference type="ARBA" id="ARBA00022490"/>
    </source>
</evidence>
<name>A0A0F7KEW2_9PROT</name>
<evidence type="ECO:0000256" key="3">
    <source>
        <dbReference type="ARBA" id="ARBA00018111"/>
    </source>
</evidence>
<reference evidence="11" key="1">
    <citation type="submission" date="2015-05" db="EMBL/GenBank/DDBJ databases">
        <title>Draft genome of Nitrosomonas communis strain Nm2.</title>
        <authorList>
            <person name="Kozlowski J.A."/>
            <person name="Kits K.D."/>
            <person name="Stein L.Y."/>
        </authorList>
    </citation>
    <scope>NUCLEOTIDE SEQUENCE [LARGE SCALE GENOMIC DNA]</scope>
    <source>
        <strain evidence="11">Nm2</strain>
    </source>
</reference>
<feature type="domain" description="RecX second three-helical" evidence="6">
    <location>
        <begin position="55"/>
        <end position="92"/>
    </location>
</feature>
<comment type="similarity">
    <text evidence="2 5">Belongs to the RecX family.</text>
</comment>
<dbReference type="GO" id="GO:0005737">
    <property type="term" value="C:cytoplasm"/>
    <property type="evidence" value="ECO:0007669"/>
    <property type="project" value="UniProtKB-SubCell"/>
</dbReference>
<dbReference type="KEGG" id="nco:AAW31_07695"/>
<dbReference type="InterPro" id="IPR036388">
    <property type="entry name" value="WH-like_DNA-bd_sf"/>
</dbReference>
<dbReference type="OrthoDB" id="5295441at2"/>
<comment type="function">
    <text evidence="5">Modulates RecA activity.</text>
</comment>
<dbReference type="NCBIfam" id="NF001055">
    <property type="entry name" value="PRK00117.2-5"/>
    <property type="match status" value="1"/>
</dbReference>
<evidence type="ECO:0000256" key="5">
    <source>
        <dbReference type="HAMAP-Rule" id="MF_01114"/>
    </source>
</evidence>
<accession>A0A0F7KEW2</accession>
<evidence type="ECO:0000259" key="7">
    <source>
        <dbReference type="Pfam" id="PF21981"/>
    </source>
</evidence>
<dbReference type="InterPro" id="IPR053926">
    <property type="entry name" value="RecX_HTH_1st"/>
</dbReference>
<dbReference type="AlphaFoldDB" id="A0A0F7KEW2"/>
<dbReference type="Pfam" id="PF02631">
    <property type="entry name" value="RecX_HTH2"/>
    <property type="match status" value="1"/>
</dbReference>
<evidence type="ECO:0000256" key="2">
    <source>
        <dbReference type="ARBA" id="ARBA00009695"/>
    </source>
</evidence>